<dbReference type="Proteomes" id="UP000279275">
    <property type="component" value="Unassembled WGS sequence"/>
</dbReference>
<name>A0A3M2L6D1_9NOCA</name>
<dbReference type="AlphaFoldDB" id="A0A3M2L6D1"/>
<keyword evidence="2" id="KW-1185">Reference proteome</keyword>
<dbReference type="RefSeq" id="WP_122190161.1">
    <property type="nucleotide sequence ID" value="NZ_RFFH01000011.1"/>
</dbReference>
<evidence type="ECO:0000313" key="2">
    <source>
        <dbReference type="Proteomes" id="UP000279275"/>
    </source>
</evidence>
<dbReference type="Pfam" id="PF06108">
    <property type="entry name" value="DUF952"/>
    <property type="match status" value="1"/>
</dbReference>
<dbReference type="OrthoDB" id="5638018at2"/>
<proteinExistence type="predicted"/>
<dbReference type="PANTHER" id="PTHR34129">
    <property type="entry name" value="BLR1139 PROTEIN"/>
    <property type="match status" value="1"/>
</dbReference>
<evidence type="ECO:0000313" key="1">
    <source>
        <dbReference type="EMBL" id="RMI30088.1"/>
    </source>
</evidence>
<organism evidence="1 2">
    <name type="scientific">Nocardia stercoris</name>
    <dbReference type="NCBI Taxonomy" id="2483361"/>
    <lineage>
        <taxon>Bacteria</taxon>
        <taxon>Bacillati</taxon>
        <taxon>Actinomycetota</taxon>
        <taxon>Actinomycetes</taxon>
        <taxon>Mycobacteriales</taxon>
        <taxon>Nocardiaceae</taxon>
        <taxon>Nocardia</taxon>
    </lineage>
</organism>
<reference evidence="1 2" key="1">
    <citation type="submission" date="2018-10" db="EMBL/GenBank/DDBJ databases">
        <title>Isolation from cow dung.</title>
        <authorList>
            <person name="Ling L."/>
        </authorList>
    </citation>
    <scope>NUCLEOTIDE SEQUENCE [LARGE SCALE GENOMIC DNA]</scope>
    <source>
        <strain evidence="1 2">NEAU-LL90</strain>
    </source>
</reference>
<dbReference type="EMBL" id="RFFH01000011">
    <property type="protein sequence ID" value="RMI30088.1"/>
    <property type="molecule type" value="Genomic_DNA"/>
</dbReference>
<dbReference type="Gene3D" id="3.20.170.20">
    <property type="entry name" value="Protein of unknown function DUF952"/>
    <property type="match status" value="1"/>
</dbReference>
<protein>
    <submittedName>
        <fullName evidence="1">DUF952 domain-containing protein</fullName>
    </submittedName>
</protein>
<accession>A0A3M2L6D1</accession>
<sequence>MGTEPDASRDTRLLHICTDAEWAAAAATGEYRTADLSTTGFIHLSAPEQVALPANRLYAGRADLVLLWIDPAGLTAPVRWEPGVPGDPDAMLFPHLYGPLPVPAVIAVTAYRPGPDGRFTAPVAP</sequence>
<dbReference type="SUPFAM" id="SSF56399">
    <property type="entry name" value="ADP-ribosylation"/>
    <property type="match status" value="1"/>
</dbReference>
<gene>
    <name evidence="1" type="ORF">EBN03_22935</name>
</gene>
<comment type="caution">
    <text evidence="1">The sequence shown here is derived from an EMBL/GenBank/DDBJ whole genome shotgun (WGS) entry which is preliminary data.</text>
</comment>
<dbReference type="PANTHER" id="PTHR34129:SF1">
    <property type="entry name" value="DUF952 DOMAIN-CONTAINING PROTEIN"/>
    <property type="match status" value="1"/>
</dbReference>
<dbReference type="InterPro" id="IPR009297">
    <property type="entry name" value="DUF952"/>
</dbReference>